<evidence type="ECO:0000313" key="16">
    <source>
        <dbReference type="EMBL" id="PAV20577.1"/>
    </source>
</evidence>
<dbReference type="PRINTS" id="PR00315">
    <property type="entry name" value="ELONGATNFCT"/>
</dbReference>
<dbReference type="SUPFAM" id="SSF50447">
    <property type="entry name" value="Translation proteins"/>
    <property type="match status" value="1"/>
</dbReference>
<accession>A0A286ULU1</accession>
<dbReference type="InterPro" id="IPR000795">
    <property type="entry name" value="T_Tr_GTP-bd_dom"/>
</dbReference>
<dbReference type="InterPro" id="IPR029459">
    <property type="entry name" value="EFTU-type"/>
</dbReference>
<evidence type="ECO:0000256" key="12">
    <source>
        <dbReference type="ARBA" id="ARBA00032478"/>
    </source>
</evidence>
<name>A0A286ULU1_9AGAM</name>
<dbReference type="FunFam" id="2.40.30.10:FF:000026">
    <property type="entry name" value="Eukaryotic translation initiation factor 5B"/>
    <property type="match status" value="1"/>
</dbReference>
<dbReference type="PROSITE" id="PS51722">
    <property type="entry name" value="G_TR_2"/>
    <property type="match status" value="1"/>
</dbReference>
<dbReference type="InterPro" id="IPR015760">
    <property type="entry name" value="TIF_IF2"/>
</dbReference>
<dbReference type="CDD" id="cd01887">
    <property type="entry name" value="IF2_eIF5B"/>
    <property type="match status" value="1"/>
</dbReference>
<evidence type="ECO:0000256" key="6">
    <source>
        <dbReference type="ARBA" id="ARBA00022540"/>
    </source>
</evidence>
<feature type="compositionally biased region" description="Basic and acidic residues" evidence="14">
    <location>
        <begin position="392"/>
        <end position="402"/>
    </location>
</feature>
<feature type="compositionally biased region" description="Acidic residues" evidence="14">
    <location>
        <begin position="233"/>
        <end position="242"/>
    </location>
</feature>
<comment type="catalytic activity">
    <reaction evidence="13">
        <text>GTP + H2O = GDP + phosphate + H(+)</text>
        <dbReference type="Rhea" id="RHEA:19669"/>
        <dbReference type="ChEBI" id="CHEBI:15377"/>
        <dbReference type="ChEBI" id="CHEBI:15378"/>
        <dbReference type="ChEBI" id="CHEBI:37565"/>
        <dbReference type="ChEBI" id="CHEBI:43474"/>
        <dbReference type="ChEBI" id="CHEBI:58189"/>
        <dbReference type="EC" id="3.6.5.3"/>
    </reaction>
</comment>
<dbReference type="Gene3D" id="2.40.30.10">
    <property type="entry name" value="Translation factors"/>
    <property type="match status" value="2"/>
</dbReference>
<dbReference type="InterPro" id="IPR023115">
    <property type="entry name" value="TIF_IF2_dom3"/>
</dbReference>
<dbReference type="NCBIfam" id="TIGR00231">
    <property type="entry name" value="small_GTP"/>
    <property type="match status" value="1"/>
</dbReference>
<dbReference type="GO" id="GO:0003924">
    <property type="term" value="F:GTPase activity"/>
    <property type="evidence" value="ECO:0007669"/>
    <property type="project" value="InterPro"/>
</dbReference>
<dbReference type="InterPro" id="IPR009000">
    <property type="entry name" value="Transl_B-barrel_sf"/>
</dbReference>
<evidence type="ECO:0000256" key="5">
    <source>
        <dbReference type="ARBA" id="ARBA00022490"/>
    </source>
</evidence>
<dbReference type="SUPFAM" id="SSF52156">
    <property type="entry name" value="Initiation factor IF2/eIF5b, domain 3"/>
    <property type="match status" value="1"/>
</dbReference>
<evidence type="ECO:0000259" key="15">
    <source>
        <dbReference type="PROSITE" id="PS51722"/>
    </source>
</evidence>
<evidence type="ECO:0000256" key="10">
    <source>
        <dbReference type="ARBA" id="ARBA00022917"/>
    </source>
</evidence>
<sequence length="1196" mass="131439">MAPKNKGKKGKKRDDDDYWENAGESVAGNLAGLSLGEAPEGSESATQKSKSSSFDILGVDPADVGMEDEEDFGGLMATLKASSTKDKKNKNKKGKGNDAKRLDDVDEAPIEGEDAAVEESSPQKAKEMTAEELADDEWGPTKAKGKKGKKKAAEVPEDKEAEDDDDDDVGESGTKIRSKKEKEKLKKEREKAKKKAQAAAKKAQSTTNEADAPEPASESPEKSTPAPASAEKEAEEEAEEEAATGGKSDKKKKKKKAKKDDEPAPAPAPSKKKATGISALKAMMEEKKRLEEEAKKREEEERKRIEEEERRLEEEERKKQEEKQRKKEKEKAKKELAKKEGRYLTAKQKEEQRKAELRKQALLASGAQIEGLQQQGDKPKRVVYGSRKRKPNNKEKDDDKSSKAATPEIQSPAVKVDELPPTESQPETPTKDSSVKDDWDAESEPEAEAATSKSQDVKSDWDASSDEENEKPVKKEQVAEVKTTPVPKEKITAEAEEKTPKAVDVPPPSSAGTGKAIQKEDDEEDEEGSEEEEEEESSSSESESGDSEDDSSDESSSDEEDGMTKAQRMAAQKKAEAAERRAKAHEAALAARSKDNLRSPICCILGHVDTGKTKLLDKIRQTNVQEGEAGGITQQIGATYFPVDAIKTKTLVLNKDGKQEYKIPGLLIIDTPGHESFTNLRSRGSSLCNIAILVVDITHGLEQQTLESLRLLRDRKTPFIVALNKIDRLYGWEATKDGAFLESFEKQKPSVKREFEDRVQKTILAFAEQGLNAVLYFDNKNFARNVSLVPTSAVTGEGVPDMIMLLVNLTQQRMSDRLMYLSELECTVLEVKVIEGLGTTIDVVLSNGILHEGDKIVVCGLNGPIVTQIRALLTPQPLRELRIKGQYVHHKEVKAALGVKISAPDLEKAIAGSRLLVVGPDDDEDDLRDEVMSDLTTLLNSIDKSGRGVCVQASTLGSLEALLDFLKDSKIPVSGINIGPVHKKDVMRCATVIEKAKELACILCFDVPVDKDAERLAEELGVKLFKADIIYHLFDAFTAYNAEIMEAKRRDAAPQAVWPCRLKTIACFAKRDPIILGVDILEGSLRVGTPLCVVKVDPVTQKREIIDLGKITSLEINHKSMDVVKKSQAGGGVAVKVEHAVYQSAKMFGRHFDEKDEIVSHVTRASIDVLKSTFKADVTTEEWLLIKSLKPRLGIP</sequence>
<keyword evidence="11" id="KW-0342">GTP-binding</keyword>
<keyword evidence="8" id="KW-0547">Nucleotide-binding</keyword>
<comment type="caution">
    <text evidence="16">The sequence shown here is derived from an EMBL/GenBank/DDBJ whole genome shotgun (WGS) entry which is preliminary data.</text>
</comment>
<dbReference type="SUPFAM" id="SSF52540">
    <property type="entry name" value="P-loop containing nucleoside triphosphate hydrolases"/>
    <property type="match status" value="1"/>
</dbReference>
<evidence type="ECO:0000256" key="3">
    <source>
        <dbReference type="ARBA" id="ARBA00011986"/>
    </source>
</evidence>
<feature type="compositionally biased region" description="Basic and acidic residues" evidence="14">
    <location>
        <begin position="429"/>
        <end position="438"/>
    </location>
</feature>
<feature type="compositionally biased region" description="Acidic residues" evidence="14">
    <location>
        <begin position="104"/>
        <end position="117"/>
    </location>
</feature>
<dbReference type="EMBL" id="NBII01000003">
    <property type="protein sequence ID" value="PAV20577.1"/>
    <property type="molecule type" value="Genomic_DNA"/>
</dbReference>
<evidence type="ECO:0000256" key="1">
    <source>
        <dbReference type="ARBA" id="ARBA00004496"/>
    </source>
</evidence>
<dbReference type="FunCoup" id="A0A286ULU1">
    <property type="interactions" value="487"/>
</dbReference>
<dbReference type="STRING" id="2282107.A0A286ULU1"/>
<evidence type="ECO:0000256" key="14">
    <source>
        <dbReference type="SAM" id="MobiDB-lite"/>
    </source>
</evidence>
<evidence type="ECO:0000256" key="11">
    <source>
        <dbReference type="ARBA" id="ARBA00023134"/>
    </source>
</evidence>
<dbReference type="FunFam" id="3.40.50.10050:FF:000002">
    <property type="entry name" value="Eukaryotic translation initiation factor 5B"/>
    <property type="match status" value="1"/>
</dbReference>
<dbReference type="GO" id="GO:0046872">
    <property type="term" value="F:metal ion binding"/>
    <property type="evidence" value="ECO:0007669"/>
    <property type="project" value="UniProtKB-KW"/>
</dbReference>
<comment type="similarity">
    <text evidence="2">Belongs to the TRAFAC class translation factor GTPase superfamily. Classic translation factor GTPase family. IF-2 subfamily.</text>
</comment>
<dbReference type="Pfam" id="PF14578">
    <property type="entry name" value="GTP_EFTU_D4"/>
    <property type="match status" value="1"/>
</dbReference>
<comment type="subcellular location">
    <subcellularLocation>
        <location evidence="1">Cytoplasm</location>
    </subcellularLocation>
</comment>
<evidence type="ECO:0000256" key="8">
    <source>
        <dbReference type="ARBA" id="ARBA00022741"/>
    </source>
</evidence>
<dbReference type="Proteomes" id="UP000217199">
    <property type="component" value="Unassembled WGS sequence"/>
</dbReference>
<dbReference type="GO" id="GO:0005525">
    <property type="term" value="F:GTP binding"/>
    <property type="evidence" value="ECO:0007669"/>
    <property type="project" value="UniProtKB-KW"/>
</dbReference>
<organism evidence="16 17">
    <name type="scientific">Pyrrhoderma noxium</name>
    <dbReference type="NCBI Taxonomy" id="2282107"/>
    <lineage>
        <taxon>Eukaryota</taxon>
        <taxon>Fungi</taxon>
        <taxon>Dikarya</taxon>
        <taxon>Basidiomycota</taxon>
        <taxon>Agaricomycotina</taxon>
        <taxon>Agaricomycetes</taxon>
        <taxon>Hymenochaetales</taxon>
        <taxon>Hymenochaetaceae</taxon>
        <taxon>Pyrrhoderma</taxon>
    </lineage>
</organism>
<feature type="compositionally biased region" description="Basic residues" evidence="14">
    <location>
        <begin position="1"/>
        <end position="11"/>
    </location>
</feature>
<dbReference type="FunFam" id="3.40.50.300:FF:000112">
    <property type="entry name" value="Eukaryotic translation initiation factor 5B"/>
    <property type="match status" value="1"/>
</dbReference>
<keyword evidence="6 16" id="KW-0396">Initiation factor</keyword>
<dbReference type="InParanoid" id="A0A286ULU1"/>
<dbReference type="EC" id="3.6.5.3" evidence="3"/>
<dbReference type="PANTHER" id="PTHR43381:SF4">
    <property type="entry name" value="EUKARYOTIC TRANSLATION INITIATION FACTOR 5B"/>
    <property type="match status" value="1"/>
</dbReference>
<gene>
    <name evidence="16" type="ORF">PNOK_0320400</name>
</gene>
<feature type="compositionally biased region" description="Acidic residues" evidence="14">
    <location>
        <begin position="520"/>
        <end position="561"/>
    </location>
</feature>
<keyword evidence="7" id="KW-0479">Metal-binding</keyword>
<dbReference type="CDD" id="cd03703">
    <property type="entry name" value="aeIF5B_II"/>
    <property type="match status" value="1"/>
</dbReference>
<feature type="region of interest" description="Disordered" evidence="14">
    <location>
        <begin position="1"/>
        <end position="581"/>
    </location>
</feature>
<dbReference type="Gene3D" id="3.40.50.300">
    <property type="entry name" value="P-loop containing nucleotide triphosphate hydrolases"/>
    <property type="match status" value="1"/>
</dbReference>
<feature type="compositionally biased region" description="Acidic residues" evidence="14">
    <location>
        <begin position="159"/>
        <end position="170"/>
    </location>
</feature>
<dbReference type="InterPro" id="IPR036925">
    <property type="entry name" value="TIF_IF2_dom3_sf"/>
</dbReference>
<dbReference type="InterPro" id="IPR027417">
    <property type="entry name" value="P-loop_NTPase"/>
</dbReference>
<evidence type="ECO:0000256" key="9">
    <source>
        <dbReference type="ARBA" id="ARBA00022801"/>
    </source>
</evidence>
<dbReference type="FunFam" id="2.40.30.10:FF:000013">
    <property type="entry name" value="eukaryotic translation initiation factor 5B"/>
    <property type="match status" value="1"/>
</dbReference>
<dbReference type="NCBIfam" id="NF003078">
    <property type="entry name" value="PRK04004.1"/>
    <property type="match status" value="1"/>
</dbReference>
<dbReference type="AlphaFoldDB" id="A0A286ULU1"/>
<evidence type="ECO:0000256" key="2">
    <source>
        <dbReference type="ARBA" id="ARBA00007733"/>
    </source>
</evidence>
<feature type="domain" description="Tr-type G" evidence="15">
    <location>
        <begin position="597"/>
        <end position="815"/>
    </location>
</feature>
<feature type="compositionally biased region" description="Basic and acidic residues" evidence="14">
    <location>
        <begin position="283"/>
        <end position="359"/>
    </location>
</feature>
<keyword evidence="5" id="KW-0963">Cytoplasm</keyword>
<keyword evidence="9" id="KW-0378">Hydrolase</keyword>
<dbReference type="OrthoDB" id="4928at2759"/>
<feature type="compositionally biased region" description="Basic and acidic residues" evidence="14">
    <location>
        <begin position="487"/>
        <end position="501"/>
    </location>
</feature>
<keyword evidence="10" id="KW-0648">Protein biosynthesis</keyword>
<feature type="compositionally biased region" description="Basic and acidic residues" evidence="14">
    <location>
        <begin position="180"/>
        <end position="191"/>
    </location>
</feature>
<dbReference type="Pfam" id="PF00009">
    <property type="entry name" value="GTP_EFTU"/>
    <property type="match status" value="1"/>
</dbReference>
<dbReference type="PANTHER" id="PTHR43381">
    <property type="entry name" value="TRANSLATION INITIATION FACTOR IF-2-RELATED"/>
    <property type="match status" value="1"/>
</dbReference>
<dbReference type="GO" id="GO:0005739">
    <property type="term" value="C:mitochondrion"/>
    <property type="evidence" value="ECO:0007669"/>
    <property type="project" value="TreeGrafter"/>
</dbReference>
<proteinExistence type="inferred from homology"/>
<evidence type="ECO:0000256" key="7">
    <source>
        <dbReference type="ARBA" id="ARBA00022723"/>
    </source>
</evidence>
<evidence type="ECO:0000313" key="17">
    <source>
        <dbReference type="Proteomes" id="UP000217199"/>
    </source>
</evidence>
<evidence type="ECO:0000256" key="4">
    <source>
        <dbReference type="ARBA" id="ARBA00013824"/>
    </source>
</evidence>
<keyword evidence="17" id="KW-1185">Reference proteome</keyword>
<dbReference type="GO" id="GO:0003743">
    <property type="term" value="F:translation initiation factor activity"/>
    <property type="evidence" value="ECO:0007669"/>
    <property type="project" value="UniProtKB-KW"/>
</dbReference>
<protein>
    <recommendedName>
        <fullName evidence="4">Eukaryotic translation initiation factor 5B</fullName>
        <ecNumber evidence="3">3.6.5.3</ecNumber>
    </recommendedName>
    <alternativeName>
        <fullName evidence="12">Translation initiation factor IF-2</fullName>
    </alternativeName>
</protein>
<dbReference type="Gene3D" id="3.40.50.10050">
    <property type="entry name" value="Translation initiation factor IF- 2, domain 3"/>
    <property type="match status" value="1"/>
</dbReference>
<dbReference type="Pfam" id="PF11987">
    <property type="entry name" value="IF-2"/>
    <property type="match status" value="1"/>
</dbReference>
<dbReference type="InterPro" id="IPR005225">
    <property type="entry name" value="Small_GTP-bd"/>
</dbReference>
<evidence type="ECO:0000256" key="13">
    <source>
        <dbReference type="ARBA" id="ARBA00048107"/>
    </source>
</evidence>
<feature type="compositionally biased region" description="Basic and acidic residues" evidence="14">
    <location>
        <begin position="470"/>
        <end position="479"/>
    </location>
</feature>
<reference evidence="16 17" key="1">
    <citation type="journal article" date="2017" name="Mol. Ecol.">
        <title>Comparative and population genomic landscape of Phellinus noxius: A hypervariable fungus causing root rot in trees.</title>
        <authorList>
            <person name="Chung C.L."/>
            <person name="Lee T.J."/>
            <person name="Akiba M."/>
            <person name="Lee H.H."/>
            <person name="Kuo T.H."/>
            <person name="Liu D."/>
            <person name="Ke H.M."/>
            <person name="Yokoi T."/>
            <person name="Roa M.B."/>
            <person name="Lu M.J."/>
            <person name="Chang Y.Y."/>
            <person name="Ann P.J."/>
            <person name="Tsai J.N."/>
            <person name="Chen C.Y."/>
            <person name="Tzean S.S."/>
            <person name="Ota Y."/>
            <person name="Hattori T."/>
            <person name="Sahashi N."/>
            <person name="Liou R.F."/>
            <person name="Kikuchi T."/>
            <person name="Tsai I.J."/>
        </authorList>
    </citation>
    <scope>NUCLEOTIDE SEQUENCE [LARGE SCALE GENOMIC DNA]</scope>
    <source>
        <strain evidence="16 17">FFPRI411160</strain>
    </source>
</reference>